<comment type="caution">
    <text evidence="3">The sequence shown here is derived from an EMBL/GenBank/DDBJ whole genome shotgun (WGS) entry which is preliminary data.</text>
</comment>
<evidence type="ECO:0000313" key="3">
    <source>
        <dbReference type="EMBL" id="MDU0344711.1"/>
    </source>
</evidence>
<evidence type="ECO:0000256" key="2">
    <source>
        <dbReference type="SAM" id="SignalP"/>
    </source>
</evidence>
<dbReference type="EMBL" id="JAWDIT010000001">
    <property type="protein sequence ID" value="MDU0344711.1"/>
    <property type="molecule type" value="Genomic_DNA"/>
</dbReference>
<feature type="signal peptide" evidence="2">
    <location>
        <begin position="1"/>
        <end position="27"/>
    </location>
</feature>
<reference evidence="3 4" key="1">
    <citation type="submission" date="2023-09" db="EMBL/GenBank/DDBJ databases">
        <title>Microbacterium fusihabitans sp. nov., Microbacterium phycihabitans sp. nov., and Microbacterium cervinum sp. nov., isolated from dried seaweeds of beach.</title>
        <authorList>
            <person name="Lee S.D."/>
        </authorList>
    </citation>
    <scope>NUCLEOTIDE SEQUENCE [LARGE SCALE GENOMIC DNA]</scope>
    <source>
        <strain evidence="3 4">KSW2-29</strain>
    </source>
</reference>
<keyword evidence="4" id="KW-1185">Reference proteome</keyword>
<proteinExistence type="predicted"/>
<evidence type="ECO:0000313" key="4">
    <source>
        <dbReference type="Proteomes" id="UP001261125"/>
    </source>
</evidence>
<gene>
    <name evidence="3" type="ORF">RWH44_03235</name>
</gene>
<evidence type="ECO:0008006" key="5">
    <source>
        <dbReference type="Google" id="ProtNLM"/>
    </source>
</evidence>
<feature type="chain" id="PRO_5045411154" description="CopC domain-containing protein" evidence="2">
    <location>
        <begin position="28"/>
        <end position="184"/>
    </location>
</feature>
<keyword evidence="1" id="KW-0812">Transmembrane</keyword>
<evidence type="ECO:0000256" key="1">
    <source>
        <dbReference type="SAM" id="Phobius"/>
    </source>
</evidence>
<sequence>MKTTIIRAVAALSLAAAALLTPTAANAYTDPSAVSVTPSTVAPNGTATFTTHRPIFDGDEDIAISVTGVAAKGITLASIASETNDSLRTKAVGGNLRAQVHFPANAKGVYTLTFTGVRSGVVLHSSVTITPVGAPSAPAQGGLAVTGFDAGSTAGLWLTGAALLVGGSAVGIGAVVRRRRASHD</sequence>
<keyword evidence="2" id="KW-0732">Signal</keyword>
<organism evidence="3 4">
    <name type="scientific">Microbacterium phycohabitans</name>
    <dbReference type="NCBI Taxonomy" id="3075993"/>
    <lineage>
        <taxon>Bacteria</taxon>
        <taxon>Bacillati</taxon>
        <taxon>Actinomycetota</taxon>
        <taxon>Actinomycetes</taxon>
        <taxon>Micrococcales</taxon>
        <taxon>Microbacteriaceae</taxon>
        <taxon>Microbacterium</taxon>
    </lineage>
</organism>
<keyword evidence="1" id="KW-0472">Membrane</keyword>
<protein>
    <recommendedName>
        <fullName evidence="5">CopC domain-containing protein</fullName>
    </recommendedName>
</protein>
<dbReference type="RefSeq" id="WP_316003462.1">
    <property type="nucleotide sequence ID" value="NZ_JAWDIT010000001.1"/>
</dbReference>
<feature type="transmembrane region" description="Helical" evidence="1">
    <location>
        <begin position="154"/>
        <end position="176"/>
    </location>
</feature>
<name>A0ABU3SJC3_9MICO</name>
<keyword evidence="1" id="KW-1133">Transmembrane helix</keyword>
<accession>A0ABU3SJC3</accession>
<dbReference type="Proteomes" id="UP001261125">
    <property type="component" value="Unassembled WGS sequence"/>
</dbReference>